<evidence type="ECO:0000256" key="2">
    <source>
        <dbReference type="PIRSR" id="PIRSR605754-1"/>
    </source>
</evidence>
<dbReference type="InterPro" id="IPR005754">
    <property type="entry name" value="Sortase"/>
</dbReference>
<gene>
    <name evidence="4" type="primary">srtB</name>
    <name evidence="4" type="ORF">IAB59_06335</name>
</gene>
<dbReference type="SUPFAM" id="SSF63817">
    <property type="entry name" value="Sortase"/>
    <property type="match status" value="1"/>
</dbReference>
<protein>
    <submittedName>
        <fullName evidence="4">Class B sortase</fullName>
        <ecNumber evidence="4">3.4.22.71</ecNumber>
    </submittedName>
</protein>
<evidence type="ECO:0000256" key="1">
    <source>
        <dbReference type="ARBA" id="ARBA00022801"/>
    </source>
</evidence>
<dbReference type="NCBIfam" id="TIGR03064">
    <property type="entry name" value="sortase_srtB"/>
    <property type="match status" value="1"/>
</dbReference>
<organism evidence="4 5">
    <name type="scientific">Candidatus Onthousia faecipullorum</name>
    <dbReference type="NCBI Taxonomy" id="2840887"/>
    <lineage>
        <taxon>Bacteria</taxon>
        <taxon>Bacillati</taxon>
        <taxon>Bacillota</taxon>
        <taxon>Bacilli</taxon>
        <taxon>Candidatus Onthousia</taxon>
    </lineage>
</organism>
<reference evidence="4" key="1">
    <citation type="submission" date="2020-10" db="EMBL/GenBank/DDBJ databases">
        <authorList>
            <person name="Gilroy R."/>
        </authorList>
    </citation>
    <scope>NUCLEOTIDE SEQUENCE</scope>
    <source>
        <strain evidence="4">CHK195-26880</strain>
    </source>
</reference>
<feature type="active site" description="Proton donor/acceptor" evidence="2">
    <location>
        <position position="169"/>
    </location>
</feature>
<dbReference type="Proteomes" id="UP000886833">
    <property type="component" value="Unassembled WGS sequence"/>
</dbReference>
<dbReference type="AlphaFoldDB" id="A0A9D1GDA9"/>
<dbReference type="GO" id="GO:0016787">
    <property type="term" value="F:hydrolase activity"/>
    <property type="evidence" value="ECO:0007669"/>
    <property type="project" value="UniProtKB-KW"/>
</dbReference>
<evidence type="ECO:0000313" key="5">
    <source>
        <dbReference type="Proteomes" id="UP000886833"/>
    </source>
</evidence>
<keyword evidence="3" id="KW-0812">Transmembrane</keyword>
<dbReference type="CDD" id="cd05826">
    <property type="entry name" value="Sortase_B"/>
    <property type="match status" value="1"/>
</dbReference>
<proteinExistence type="predicted"/>
<keyword evidence="3" id="KW-1133">Transmembrane helix</keyword>
<reference evidence="4" key="2">
    <citation type="journal article" date="2021" name="PeerJ">
        <title>Extensive microbial diversity within the chicken gut microbiome revealed by metagenomics and culture.</title>
        <authorList>
            <person name="Gilroy R."/>
            <person name="Ravi A."/>
            <person name="Getino M."/>
            <person name="Pursley I."/>
            <person name="Horton D.L."/>
            <person name="Alikhan N.F."/>
            <person name="Baker D."/>
            <person name="Gharbi K."/>
            <person name="Hall N."/>
            <person name="Watson M."/>
            <person name="Adriaenssens E.M."/>
            <person name="Foster-Nyarko E."/>
            <person name="Jarju S."/>
            <person name="Secka A."/>
            <person name="Antonio M."/>
            <person name="Oren A."/>
            <person name="Chaudhuri R.R."/>
            <person name="La Ragione R."/>
            <person name="Hildebrand F."/>
            <person name="Pallen M.J."/>
        </authorList>
    </citation>
    <scope>NUCLEOTIDE SEQUENCE</scope>
    <source>
        <strain evidence="4">CHK195-26880</strain>
    </source>
</reference>
<dbReference type="InterPro" id="IPR023365">
    <property type="entry name" value="Sortase_dom-sf"/>
</dbReference>
<dbReference type="InterPro" id="IPR009835">
    <property type="entry name" value="SrtB"/>
</dbReference>
<evidence type="ECO:0000313" key="4">
    <source>
        <dbReference type="EMBL" id="HIT38074.1"/>
    </source>
</evidence>
<dbReference type="Gene3D" id="2.40.260.10">
    <property type="entry name" value="Sortase"/>
    <property type="match status" value="1"/>
</dbReference>
<dbReference type="Pfam" id="PF04203">
    <property type="entry name" value="Sortase"/>
    <property type="match status" value="1"/>
</dbReference>
<sequence>MESREEYRNKKKKKKKLRFRKWVIVVFLLFFLSIFAFSAYQVYSWYNDNKEIESISDDVIKTTKIKDKEDSEKTENINPPEDVSDDYWDYIKMNLLEVDFNELLSKNSDTVGWIEIKGTNVNYPIVQTKDNDYYLHHAFDKTYNDAGWVFMDYRNDAVNFNQNTIIYAHSRYNGTMFGSLRNILKSSWYTNKENHIMRLSTPTENTMWQVFSVYTIPKESYYITPSFSTEESYMEFLNTIKGRSEVEFSGTVNTSDKVLTLSTCQDDFGNRIVMHAKLIKKESR</sequence>
<accession>A0A9D1GDA9</accession>
<keyword evidence="1 4" id="KW-0378">Hydrolase</keyword>
<dbReference type="EMBL" id="DVKQ01000082">
    <property type="protein sequence ID" value="HIT38074.1"/>
    <property type="molecule type" value="Genomic_DNA"/>
</dbReference>
<comment type="caution">
    <text evidence="4">The sequence shown here is derived from an EMBL/GenBank/DDBJ whole genome shotgun (WGS) entry which is preliminary data.</text>
</comment>
<name>A0A9D1GDA9_9FIRM</name>
<evidence type="ECO:0000256" key="3">
    <source>
        <dbReference type="SAM" id="Phobius"/>
    </source>
</evidence>
<feature type="active site" description="Acyl-thioester intermediate" evidence="2">
    <location>
        <position position="264"/>
    </location>
</feature>
<keyword evidence="3" id="KW-0472">Membrane</keyword>
<dbReference type="EC" id="3.4.22.71" evidence="4"/>
<feature type="transmembrane region" description="Helical" evidence="3">
    <location>
        <begin position="21"/>
        <end position="46"/>
    </location>
</feature>